<evidence type="ECO:0000256" key="1">
    <source>
        <dbReference type="SAM" id="Phobius"/>
    </source>
</evidence>
<evidence type="ECO:0000313" key="2">
    <source>
        <dbReference type="EMBL" id="QPJ62947.1"/>
    </source>
</evidence>
<organism evidence="2 3">
    <name type="scientific">Candidatus Nitronauta litoralis</name>
    <dbReference type="NCBI Taxonomy" id="2705533"/>
    <lineage>
        <taxon>Bacteria</taxon>
        <taxon>Pseudomonadati</taxon>
        <taxon>Nitrospinota/Tectimicrobiota group</taxon>
        <taxon>Nitrospinota</taxon>
        <taxon>Nitrospinia</taxon>
        <taxon>Nitrospinales</taxon>
        <taxon>Nitrospinaceae</taxon>
        <taxon>Candidatus Nitronauta</taxon>
    </lineage>
</organism>
<reference evidence="2 3" key="1">
    <citation type="submission" date="2020-02" db="EMBL/GenBank/DDBJ databases">
        <title>Genomic and physiological characterization of two novel Nitrospinaceae genera.</title>
        <authorList>
            <person name="Mueller A.J."/>
            <person name="Jung M.-Y."/>
            <person name="Strachan C.R."/>
            <person name="Herbold C.W."/>
            <person name="Kirkegaard R.H."/>
            <person name="Daims H."/>
        </authorList>
    </citation>
    <scope>NUCLEOTIDE SEQUENCE [LARGE SCALE GENOMIC DNA]</scope>
    <source>
        <strain evidence="2">EB</strain>
    </source>
</reference>
<feature type="transmembrane region" description="Helical" evidence="1">
    <location>
        <begin position="234"/>
        <end position="254"/>
    </location>
</feature>
<dbReference type="KEGG" id="nli:G3M70_14120"/>
<keyword evidence="1" id="KW-1133">Transmembrane helix</keyword>
<name>A0A7T0BYP6_9BACT</name>
<feature type="transmembrane region" description="Helical" evidence="1">
    <location>
        <begin position="803"/>
        <end position="822"/>
    </location>
</feature>
<feature type="transmembrane region" description="Helical" evidence="1">
    <location>
        <begin position="399"/>
        <end position="421"/>
    </location>
</feature>
<protein>
    <submittedName>
        <fullName evidence="2">YfhO family protein</fullName>
    </submittedName>
</protein>
<feature type="transmembrane region" description="Helical" evidence="1">
    <location>
        <begin position="367"/>
        <end position="387"/>
    </location>
</feature>
<feature type="transmembrane region" description="Helical" evidence="1">
    <location>
        <begin position="20"/>
        <end position="37"/>
    </location>
</feature>
<dbReference type="PANTHER" id="PTHR38454">
    <property type="entry name" value="INTEGRAL MEMBRANE PROTEIN-RELATED"/>
    <property type="match status" value="1"/>
</dbReference>
<dbReference type="AlphaFoldDB" id="A0A7T0BYP6"/>
<gene>
    <name evidence="2" type="ORF">G3M70_14120</name>
</gene>
<dbReference type="InterPro" id="IPR018580">
    <property type="entry name" value="Uncharacterised_YfhO"/>
</dbReference>
<evidence type="ECO:0000313" key="3">
    <source>
        <dbReference type="Proteomes" id="UP000594688"/>
    </source>
</evidence>
<feature type="transmembrane region" description="Helical" evidence="1">
    <location>
        <begin position="135"/>
        <end position="155"/>
    </location>
</feature>
<proteinExistence type="predicted"/>
<feature type="transmembrane region" description="Helical" evidence="1">
    <location>
        <begin position="95"/>
        <end position="123"/>
    </location>
</feature>
<dbReference type="Proteomes" id="UP000594688">
    <property type="component" value="Chromosome"/>
</dbReference>
<feature type="transmembrane region" description="Helical" evidence="1">
    <location>
        <begin position="304"/>
        <end position="324"/>
    </location>
</feature>
<dbReference type="Pfam" id="PF09586">
    <property type="entry name" value="YfhO"/>
    <property type="match status" value="1"/>
</dbReference>
<feature type="transmembrane region" description="Helical" evidence="1">
    <location>
        <begin position="500"/>
        <end position="522"/>
    </location>
</feature>
<dbReference type="EMBL" id="CP048685">
    <property type="protein sequence ID" value="QPJ62947.1"/>
    <property type="molecule type" value="Genomic_DNA"/>
</dbReference>
<keyword evidence="1" id="KW-0472">Membrane</keyword>
<feature type="transmembrane region" description="Helical" evidence="1">
    <location>
        <begin position="205"/>
        <end position="222"/>
    </location>
</feature>
<feature type="transmembrane region" description="Helical" evidence="1">
    <location>
        <begin position="161"/>
        <end position="177"/>
    </location>
</feature>
<feature type="transmembrane region" description="Helical" evidence="1">
    <location>
        <begin position="182"/>
        <end position="199"/>
    </location>
</feature>
<feature type="transmembrane region" description="Helical" evidence="1">
    <location>
        <begin position="331"/>
        <end position="355"/>
    </location>
</feature>
<accession>A0A7T0BYP6</accession>
<feature type="transmembrane region" description="Helical" evidence="1">
    <location>
        <begin position="477"/>
        <end position="493"/>
    </location>
</feature>
<keyword evidence="1" id="KW-0812">Transmembrane</keyword>
<dbReference type="PANTHER" id="PTHR38454:SF1">
    <property type="entry name" value="INTEGRAL MEMBRANE PROTEIN"/>
    <property type="match status" value="1"/>
</dbReference>
<sequence>MKRGSPGNQNRGVNRQELVLAFYGFILIAVLYFYGMVTDDTVFSGHDFGLFFIPMRKLWLEQIVSGHFPFWNPYLLGGNPLFATLQTAVLYPFSWLYFIFPFYFTFNISIVLHYALAGFFMYLLMRKQNIGKEGALVSAIIFMLGGYMLAIHYYLSTLFPVAWSPLFLLVFLGGIFCRDIRGSFAAVLIAALMFFAGGVETCYQLFAWCLVFAAFPGLIYSGRNTGDWKFRARYTAIFFVLFVGVIAVQALPTWELSHLSDRHNGIPWDVATLWSMRLKDFVQFFFLDPYGYLENIKEVRFNQVWLHSLYLGSLPLMLFVYSSFQEGRRGWIFILIVLVSFDIALGKNGVLFPLFYDYLPGFNHFRYPVKFIFPAILVIAIGAGLGWDRLKNGSHSLKVNTRVSMVCLSLTIVSAAMFIWLKEFPEFWGDLFKRHILQEHFFSYRPSRNLDEMINQVISLYREKKVIFTTIYNGKRLLLFLFSYAILIYLFLQSQGRRKWALHACFSILCVDLFFSGFGFYFKVPVEKFEKQAPETRMILADKSLFRIFVTRDAESVGSKDGRIKKLSGLRVPKKTIPLDIRSRNGVYQVGGPVVIWRERYRQFYNLINHQSVEGRMKMLNALNVKYILTSNFVGPNYPLFLMNPPHSDEARKDRGDRGLKKIPTLSYKNENYKPRAFLVPECKTVISDQEMMASLFAKDFKPTRKVLLEEDPEFFKCGNDENRARMVEKGRVKITEKTYDSIQLEVRSPKRQILFMSESFYPGWVAKVNDQPVKIYRANMVFRAIVVPPGKSIVEMRYQPPLFNFGVGVSLVALLICGVFLKRGNFQLWF</sequence>